<proteinExistence type="predicted"/>
<name>A0AAV5G4D0_CORAM</name>
<evidence type="ECO:0000313" key="1">
    <source>
        <dbReference type="EMBL" id="GJN42011.1"/>
    </source>
</evidence>
<evidence type="ECO:0008006" key="3">
    <source>
        <dbReference type="Google" id="ProtNLM"/>
    </source>
</evidence>
<sequence>MVGSERPIAHVAEELGIGAGLLGKGVKLEGEHRGSDHGRSDEDIQAENARLRMGLCEAKMDNEFPSKATASFMASQTVGRI</sequence>
<comment type="caution">
    <text evidence="1">The sequence shown here is derived from an EMBL/GenBank/DDBJ whole genome shotgun (WGS) entry which is preliminary data.</text>
</comment>
<reference evidence="1" key="1">
    <citation type="submission" date="2021-12" db="EMBL/GenBank/DDBJ databases">
        <title>Draft genome sequence of Corynebacterium ammoniagenes strain T-723.</title>
        <authorList>
            <person name="Matsuzawa M."/>
            <person name="Hiratani M."/>
            <person name="Abe I."/>
            <person name="Tsuji Y."/>
            <person name="Nakamura J."/>
        </authorList>
    </citation>
    <scope>NUCLEOTIDE SEQUENCE</scope>
    <source>
        <strain evidence="1">T-723</strain>
    </source>
</reference>
<evidence type="ECO:0000313" key="2">
    <source>
        <dbReference type="Proteomes" id="UP001054925"/>
    </source>
</evidence>
<dbReference type="Proteomes" id="UP001054925">
    <property type="component" value="Unassembled WGS sequence"/>
</dbReference>
<dbReference type="EMBL" id="BQKK01000001">
    <property type="protein sequence ID" value="GJN42011.1"/>
    <property type="molecule type" value="Genomic_DNA"/>
</dbReference>
<dbReference type="AlphaFoldDB" id="A0AAV5G4D0"/>
<protein>
    <recommendedName>
        <fullName evidence="3">Transposase</fullName>
    </recommendedName>
</protein>
<accession>A0AAV5G4D0</accession>
<gene>
    <name evidence="1" type="ORF">CAT723_04900</name>
</gene>
<organism evidence="1 2">
    <name type="scientific">Corynebacterium ammoniagenes</name>
    <name type="common">Brevibacterium ammoniagenes</name>
    <dbReference type="NCBI Taxonomy" id="1697"/>
    <lineage>
        <taxon>Bacteria</taxon>
        <taxon>Bacillati</taxon>
        <taxon>Actinomycetota</taxon>
        <taxon>Actinomycetes</taxon>
        <taxon>Mycobacteriales</taxon>
        <taxon>Corynebacteriaceae</taxon>
        <taxon>Corynebacterium</taxon>
    </lineage>
</organism>